<dbReference type="RefSeq" id="XP_030757928.1">
    <property type="nucleotide sequence ID" value="XM_030902068.1"/>
</dbReference>
<dbReference type="GO" id="GO:0004252">
    <property type="term" value="F:serine-type endopeptidase activity"/>
    <property type="evidence" value="ECO:0007669"/>
    <property type="project" value="InterPro"/>
</dbReference>
<keyword evidence="4 7" id="KW-0378">Hydrolase</keyword>
<feature type="chain" id="PRO_5026785369" evidence="8">
    <location>
        <begin position="19"/>
        <end position="281"/>
    </location>
</feature>
<keyword evidence="6" id="KW-1015">Disulfide bond</keyword>
<sequence>MKIRHIFLFIFVSRVSVAQKNTMKNGLSFILRSPKVPLVVGGVRTKQGEFQHMVALGYGERNDPMFLCGGSLISPQFILTAAHCADTLEGSVQVVRINTITLETPFRKYMDIDVQKTIIHPKYKPQSNYNDIALLKLSKNVPSFIKPASLHNTSTISRKILTAIGWGRTDFAGPSSNDLLKVNLEVYSKARCNPFYKNVNKLSRGIDNKIQICAGGQRNETKDTCQGDSGGPLSYKKGQKHHLVGITSFGKACGLARVPAVYTRVSAYVPWIKSIVWKKKS</sequence>
<dbReference type="InterPro" id="IPR033116">
    <property type="entry name" value="TRYPSIN_SER"/>
</dbReference>
<evidence type="ECO:0000313" key="11">
    <source>
        <dbReference type="RefSeq" id="XP_030757928.1"/>
    </source>
</evidence>
<keyword evidence="3 7" id="KW-0645">Protease</keyword>
<dbReference type="FunFam" id="2.40.10.10:FF:000047">
    <property type="entry name" value="Trypsin eta"/>
    <property type="match status" value="1"/>
</dbReference>
<dbReference type="SUPFAM" id="SSF50494">
    <property type="entry name" value="Trypsin-like serine proteases"/>
    <property type="match status" value="1"/>
</dbReference>
<gene>
    <name evidence="11" type="primary">LOC115883683</name>
</gene>
<dbReference type="PROSITE" id="PS00134">
    <property type="entry name" value="TRYPSIN_HIS"/>
    <property type="match status" value="1"/>
</dbReference>
<dbReference type="KEGG" id="soy:115883683"/>
<keyword evidence="10" id="KW-1185">Reference proteome</keyword>
<keyword evidence="5 7" id="KW-0720">Serine protease</keyword>
<feature type="signal peptide" evidence="8">
    <location>
        <begin position="1"/>
        <end position="18"/>
    </location>
</feature>
<dbReference type="GO" id="GO:0005576">
    <property type="term" value="C:extracellular region"/>
    <property type="evidence" value="ECO:0007669"/>
    <property type="project" value="UniProtKB-SubCell"/>
</dbReference>
<dbReference type="SMART" id="SM00020">
    <property type="entry name" value="Tryp_SPc"/>
    <property type="match status" value="1"/>
</dbReference>
<dbReference type="PANTHER" id="PTHR24260">
    <property type="match status" value="1"/>
</dbReference>
<evidence type="ECO:0000256" key="6">
    <source>
        <dbReference type="ARBA" id="ARBA00023157"/>
    </source>
</evidence>
<dbReference type="InParanoid" id="A0A6J2Y290"/>
<dbReference type="Pfam" id="PF00089">
    <property type="entry name" value="Trypsin"/>
    <property type="match status" value="1"/>
</dbReference>
<keyword evidence="8" id="KW-0732">Signal</keyword>
<evidence type="ECO:0000256" key="4">
    <source>
        <dbReference type="ARBA" id="ARBA00022801"/>
    </source>
</evidence>
<evidence type="ECO:0000313" key="10">
    <source>
        <dbReference type="Proteomes" id="UP000504635"/>
    </source>
</evidence>
<accession>A0A6J2Y290</accession>
<dbReference type="InterPro" id="IPR043504">
    <property type="entry name" value="Peptidase_S1_PA_chymotrypsin"/>
</dbReference>
<keyword evidence="2" id="KW-0964">Secreted</keyword>
<name>A0A6J2Y290_SITOR</name>
<evidence type="ECO:0000256" key="8">
    <source>
        <dbReference type="SAM" id="SignalP"/>
    </source>
</evidence>
<dbReference type="InterPro" id="IPR018114">
    <property type="entry name" value="TRYPSIN_HIS"/>
</dbReference>
<dbReference type="CDD" id="cd00190">
    <property type="entry name" value="Tryp_SPc"/>
    <property type="match status" value="1"/>
</dbReference>
<dbReference type="PANTHER" id="PTHR24260:SF147">
    <property type="entry name" value="EG:BACR7A4.3 PROTEIN-RELATED"/>
    <property type="match status" value="1"/>
</dbReference>
<evidence type="ECO:0000259" key="9">
    <source>
        <dbReference type="PROSITE" id="PS50240"/>
    </source>
</evidence>
<comment type="subcellular location">
    <subcellularLocation>
        <location evidence="1">Secreted</location>
    </subcellularLocation>
</comment>
<evidence type="ECO:0000256" key="3">
    <source>
        <dbReference type="ARBA" id="ARBA00022670"/>
    </source>
</evidence>
<feature type="domain" description="Peptidase S1" evidence="9">
    <location>
        <begin position="39"/>
        <end position="277"/>
    </location>
</feature>
<dbReference type="PRINTS" id="PR00722">
    <property type="entry name" value="CHYMOTRYPSIN"/>
</dbReference>
<dbReference type="OrthoDB" id="6339452at2759"/>
<evidence type="ECO:0000256" key="7">
    <source>
        <dbReference type="RuleBase" id="RU363034"/>
    </source>
</evidence>
<dbReference type="PROSITE" id="PS00135">
    <property type="entry name" value="TRYPSIN_SER"/>
    <property type="match status" value="1"/>
</dbReference>
<evidence type="ECO:0000256" key="2">
    <source>
        <dbReference type="ARBA" id="ARBA00022525"/>
    </source>
</evidence>
<dbReference type="InterPro" id="IPR051333">
    <property type="entry name" value="CLIP_Serine_Protease"/>
</dbReference>
<proteinExistence type="predicted"/>
<dbReference type="GO" id="GO:0016485">
    <property type="term" value="P:protein processing"/>
    <property type="evidence" value="ECO:0007669"/>
    <property type="project" value="UniProtKB-ARBA"/>
</dbReference>
<dbReference type="InterPro" id="IPR001314">
    <property type="entry name" value="Peptidase_S1A"/>
</dbReference>
<evidence type="ECO:0000256" key="1">
    <source>
        <dbReference type="ARBA" id="ARBA00004613"/>
    </source>
</evidence>
<dbReference type="Proteomes" id="UP000504635">
    <property type="component" value="Unplaced"/>
</dbReference>
<organism evidence="10 11">
    <name type="scientific">Sitophilus oryzae</name>
    <name type="common">Rice weevil</name>
    <name type="synonym">Curculio oryzae</name>
    <dbReference type="NCBI Taxonomy" id="7048"/>
    <lineage>
        <taxon>Eukaryota</taxon>
        <taxon>Metazoa</taxon>
        <taxon>Ecdysozoa</taxon>
        <taxon>Arthropoda</taxon>
        <taxon>Hexapoda</taxon>
        <taxon>Insecta</taxon>
        <taxon>Pterygota</taxon>
        <taxon>Neoptera</taxon>
        <taxon>Endopterygota</taxon>
        <taxon>Coleoptera</taxon>
        <taxon>Polyphaga</taxon>
        <taxon>Cucujiformia</taxon>
        <taxon>Curculionidae</taxon>
        <taxon>Dryophthorinae</taxon>
        <taxon>Sitophilus</taxon>
    </lineage>
</organism>
<dbReference type="InterPro" id="IPR001254">
    <property type="entry name" value="Trypsin_dom"/>
</dbReference>
<evidence type="ECO:0000256" key="5">
    <source>
        <dbReference type="ARBA" id="ARBA00022825"/>
    </source>
</evidence>
<dbReference type="Gene3D" id="2.40.10.10">
    <property type="entry name" value="Trypsin-like serine proteases"/>
    <property type="match status" value="1"/>
</dbReference>
<reference evidence="11" key="1">
    <citation type="submission" date="2025-08" db="UniProtKB">
        <authorList>
            <consortium name="RefSeq"/>
        </authorList>
    </citation>
    <scope>IDENTIFICATION</scope>
    <source>
        <tissue evidence="11">Gonads</tissue>
    </source>
</reference>
<dbReference type="GeneID" id="115883683"/>
<dbReference type="InterPro" id="IPR009003">
    <property type="entry name" value="Peptidase_S1_PA"/>
</dbReference>
<dbReference type="AlphaFoldDB" id="A0A6J2Y290"/>
<protein>
    <submittedName>
        <fullName evidence="11">Serine protease snake-like isoform X1</fullName>
    </submittedName>
</protein>
<dbReference type="PROSITE" id="PS50240">
    <property type="entry name" value="TRYPSIN_DOM"/>
    <property type="match status" value="1"/>
</dbReference>